<dbReference type="eggNOG" id="ENOG50335UA">
    <property type="taxonomic scope" value="Bacteria"/>
</dbReference>
<dbReference type="Pfam" id="PF04883">
    <property type="entry name" value="HK97-gp10_like"/>
    <property type="match status" value="1"/>
</dbReference>
<dbReference type="HOGENOM" id="CLU_119007_1_0_9"/>
<evidence type="ECO:0008006" key="3">
    <source>
        <dbReference type="Google" id="ProtNLM"/>
    </source>
</evidence>
<dbReference type="Proteomes" id="UP000003081">
    <property type="component" value="Unassembled WGS sequence"/>
</dbReference>
<sequence>MSNINTSDLDAFSRDLLRMANDEIPTQSKKFLRQEATKLRKKTLNKAKSLTNKQTGNYYKGIKKGKVYHYKDKKNNSIRVYGGSAHAHLVEYGHRQVINPTKEGKVAPIGNGNFAQGVNPGRGIGTETGFVEGLHVFEKAKDEFQSEFNSDCENFIQNVVLEGLSK</sequence>
<gene>
    <name evidence="1" type="ORF">CLP_2914</name>
</gene>
<dbReference type="AlphaFoldDB" id="C4II30"/>
<organism evidence="1 2">
    <name type="scientific">Clostridium butyricum E4 str. BoNT E BL5262</name>
    <dbReference type="NCBI Taxonomy" id="632245"/>
    <lineage>
        <taxon>Bacteria</taxon>
        <taxon>Bacillati</taxon>
        <taxon>Bacillota</taxon>
        <taxon>Clostridia</taxon>
        <taxon>Eubacteriales</taxon>
        <taxon>Clostridiaceae</taxon>
        <taxon>Clostridium</taxon>
    </lineage>
</organism>
<name>C4II30_CLOBU</name>
<evidence type="ECO:0000313" key="2">
    <source>
        <dbReference type="Proteomes" id="UP000003081"/>
    </source>
</evidence>
<comment type="caution">
    <text evidence="1">The sequence shown here is derived from an EMBL/GenBank/DDBJ whole genome shotgun (WGS) entry which is preliminary data.</text>
</comment>
<protein>
    <recommendedName>
        <fullName evidence="3">HK97 gp10 family phage protein</fullName>
    </recommendedName>
</protein>
<accession>C4II30</accession>
<dbReference type="RefSeq" id="WP_003407995.1">
    <property type="nucleotide sequence ID" value="NZ_ACOM01000005.1"/>
</dbReference>
<dbReference type="EMBL" id="ACOM01000005">
    <property type="protein sequence ID" value="EEP53355.1"/>
    <property type="molecule type" value="Genomic_DNA"/>
</dbReference>
<dbReference type="InterPro" id="IPR010064">
    <property type="entry name" value="HK97-gp10_tail"/>
</dbReference>
<proteinExistence type="predicted"/>
<evidence type="ECO:0000313" key="1">
    <source>
        <dbReference type="EMBL" id="EEP53355.1"/>
    </source>
</evidence>
<keyword evidence="2" id="KW-1185">Reference proteome</keyword>
<reference evidence="1 2" key="1">
    <citation type="submission" date="2009-08" db="EMBL/GenBank/DDBJ databases">
        <authorList>
            <person name="Shrivastava S."/>
            <person name="Brinkac L.B."/>
            <person name="Brown J.L."/>
            <person name="Bruce D.B."/>
            <person name="Detter C."/>
            <person name="Green L.D."/>
            <person name="Munk C.A."/>
            <person name="Rogers Y.C."/>
            <person name="Tapia R."/>
            <person name="Sims D.R."/>
            <person name="Smith L.A."/>
            <person name="Smith T.J."/>
            <person name="Sutton G."/>
            <person name="Brettin T."/>
        </authorList>
    </citation>
    <scope>NUCLEOTIDE SEQUENCE [LARGE SCALE GENOMIC DNA]</scope>
    <source>
        <strain evidence="2">E4 str. BoNT E BL5262</strain>
    </source>
</reference>